<protein>
    <submittedName>
        <fullName evidence="2">Uncharacterized protein</fullName>
    </submittedName>
</protein>
<comment type="caution">
    <text evidence="2">The sequence shown here is derived from an EMBL/GenBank/DDBJ whole genome shotgun (WGS) entry which is preliminary data.</text>
</comment>
<sequence length="150" mass="17129">MKKRKNEQRKSEASTIENAKEEEREVISRGMNSEGQNHIEDGQTKDGCPQMGDQSDACPATSPEGYFRTSWLRCAHLRICSSEMNHRYALRRSRGTAGGGPHKPRSLLARLRKTTETIPEPLHNQRVRKYREPRAPSRGGDTRDRDRSPD</sequence>
<feature type="region of interest" description="Disordered" evidence="1">
    <location>
        <begin position="1"/>
        <end position="59"/>
    </location>
</feature>
<name>A0ABQ9VGE3_SAGOE</name>
<reference evidence="2 3" key="1">
    <citation type="submission" date="2023-05" db="EMBL/GenBank/DDBJ databases">
        <title>B98-5 Cell Line De Novo Hybrid Assembly: An Optical Mapping Approach.</title>
        <authorList>
            <person name="Kananen K."/>
            <person name="Auerbach J.A."/>
            <person name="Kautto E."/>
            <person name="Blachly J.S."/>
        </authorList>
    </citation>
    <scope>NUCLEOTIDE SEQUENCE [LARGE SCALE GENOMIC DNA]</scope>
    <source>
        <strain evidence="2">B95-8</strain>
        <tissue evidence="2">Cell line</tissue>
    </source>
</reference>
<evidence type="ECO:0000313" key="2">
    <source>
        <dbReference type="EMBL" id="KAK2107708.1"/>
    </source>
</evidence>
<gene>
    <name evidence="2" type="ORF">P7K49_012873</name>
</gene>
<dbReference type="EMBL" id="JASSZA010000006">
    <property type="protein sequence ID" value="KAK2107708.1"/>
    <property type="molecule type" value="Genomic_DNA"/>
</dbReference>
<keyword evidence="3" id="KW-1185">Reference proteome</keyword>
<evidence type="ECO:0000256" key="1">
    <source>
        <dbReference type="SAM" id="MobiDB-lite"/>
    </source>
</evidence>
<proteinExistence type="predicted"/>
<organism evidence="2 3">
    <name type="scientific">Saguinus oedipus</name>
    <name type="common">Cotton-top tamarin</name>
    <name type="synonym">Oedipomidas oedipus</name>
    <dbReference type="NCBI Taxonomy" id="9490"/>
    <lineage>
        <taxon>Eukaryota</taxon>
        <taxon>Metazoa</taxon>
        <taxon>Chordata</taxon>
        <taxon>Craniata</taxon>
        <taxon>Vertebrata</taxon>
        <taxon>Euteleostomi</taxon>
        <taxon>Mammalia</taxon>
        <taxon>Eutheria</taxon>
        <taxon>Euarchontoglires</taxon>
        <taxon>Primates</taxon>
        <taxon>Haplorrhini</taxon>
        <taxon>Platyrrhini</taxon>
        <taxon>Cebidae</taxon>
        <taxon>Callitrichinae</taxon>
        <taxon>Saguinus</taxon>
    </lineage>
</organism>
<dbReference type="Proteomes" id="UP001266305">
    <property type="component" value="Unassembled WGS sequence"/>
</dbReference>
<accession>A0ABQ9VGE3</accession>
<evidence type="ECO:0000313" key="3">
    <source>
        <dbReference type="Proteomes" id="UP001266305"/>
    </source>
</evidence>
<feature type="compositionally biased region" description="Basic and acidic residues" evidence="1">
    <location>
        <begin position="130"/>
        <end position="150"/>
    </location>
</feature>
<feature type="compositionally biased region" description="Basic and acidic residues" evidence="1">
    <location>
        <begin position="8"/>
        <end position="27"/>
    </location>
</feature>
<feature type="region of interest" description="Disordered" evidence="1">
    <location>
        <begin position="91"/>
        <end position="150"/>
    </location>
</feature>